<evidence type="ECO:0000313" key="6">
    <source>
        <dbReference type="Proteomes" id="UP000004295"/>
    </source>
</evidence>
<dbReference type="Proteomes" id="UP000004295">
    <property type="component" value="Unassembled WGS sequence"/>
</dbReference>
<dbReference type="Gene3D" id="1.10.10.60">
    <property type="entry name" value="Homeodomain-like"/>
    <property type="match status" value="1"/>
</dbReference>
<dbReference type="EMBL" id="ACNN01000016">
    <property type="protein sequence ID" value="EEN83024.1"/>
    <property type="molecule type" value="Genomic_DNA"/>
</dbReference>
<dbReference type="PANTHER" id="PTHR43280:SF2">
    <property type="entry name" value="HTH-TYPE TRANSCRIPTIONAL REGULATOR EXSA"/>
    <property type="match status" value="1"/>
</dbReference>
<name>C3J9W3_POREA</name>
<organism evidence="5 6">
    <name type="scientific">Porphyromonas endodontalis (strain ATCC 35406 / DSM 24491 / JCM 8526 / CCUG 16442 / BCRC 14492 / NCTC 13058 / HG 370)</name>
    <name type="common">Bacteroides endodontalis</name>
    <dbReference type="NCBI Taxonomy" id="553175"/>
    <lineage>
        <taxon>Bacteria</taxon>
        <taxon>Pseudomonadati</taxon>
        <taxon>Bacteroidota</taxon>
        <taxon>Bacteroidia</taxon>
        <taxon>Bacteroidales</taxon>
        <taxon>Porphyromonadaceae</taxon>
        <taxon>Porphyromonas</taxon>
    </lineage>
</organism>
<proteinExistence type="predicted"/>
<comment type="caution">
    <text evidence="5">The sequence shown here is derived from an EMBL/GenBank/DDBJ whole genome shotgun (WGS) entry which is preliminary data.</text>
</comment>
<evidence type="ECO:0000313" key="5">
    <source>
        <dbReference type="EMBL" id="EEN83024.1"/>
    </source>
</evidence>
<evidence type="ECO:0000256" key="3">
    <source>
        <dbReference type="ARBA" id="ARBA00023163"/>
    </source>
</evidence>
<evidence type="ECO:0000256" key="2">
    <source>
        <dbReference type="ARBA" id="ARBA00023125"/>
    </source>
</evidence>
<dbReference type="GO" id="GO:0043565">
    <property type="term" value="F:sequence-specific DNA binding"/>
    <property type="evidence" value="ECO:0007669"/>
    <property type="project" value="InterPro"/>
</dbReference>
<dbReference type="AlphaFoldDB" id="C3J9W3"/>
<dbReference type="InterPro" id="IPR018060">
    <property type="entry name" value="HTH_AraC"/>
</dbReference>
<dbReference type="eggNOG" id="COG2207">
    <property type="taxonomic scope" value="Bacteria"/>
</dbReference>
<sequence length="315" mass="36512">MKHHDSKTKPEVSFSSIDIETDVLFADHPLQYSTAVASSLRKPPAIVSLTHDAPRPLETEDEYAIVMPLDGDLVVREAPYLDRVLRQDHMLFLPYFTNLSLHTLAKESSFLIFRFLPSIQLCAGRCPNKELCGVDLDHHRRSVASDTQLVSGTAYLQVNHPTDSWCQTVASYLRKGCTTLSLYEYKLREYFYILRNFYNRQEVDTFLENFHCRNVGFRAFVYRHHLDCRNVEELAQILGMSLSTFKRTFKEEFNCPPLQWMHKQKAVYIYRDLVAKELTLAEVAKKYHFSSVSYLCAFCKKMLNATPMKISGQKL</sequence>
<dbReference type="Pfam" id="PF12833">
    <property type="entry name" value="HTH_18"/>
    <property type="match status" value="1"/>
</dbReference>
<evidence type="ECO:0000259" key="4">
    <source>
        <dbReference type="PROSITE" id="PS01124"/>
    </source>
</evidence>
<dbReference type="InterPro" id="IPR009057">
    <property type="entry name" value="Homeodomain-like_sf"/>
</dbReference>
<accession>C3J9W3</accession>
<dbReference type="PROSITE" id="PS01124">
    <property type="entry name" value="HTH_ARAC_FAMILY_2"/>
    <property type="match status" value="1"/>
</dbReference>
<dbReference type="PANTHER" id="PTHR43280">
    <property type="entry name" value="ARAC-FAMILY TRANSCRIPTIONAL REGULATOR"/>
    <property type="match status" value="1"/>
</dbReference>
<protein>
    <submittedName>
        <fullName evidence="5">Transcriptional regulator, AraC family</fullName>
    </submittedName>
</protein>
<dbReference type="SUPFAM" id="SSF46689">
    <property type="entry name" value="Homeodomain-like"/>
    <property type="match status" value="1"/>
</dbReference>
<keyword evidence="6" id="KW-1185">Reference proteome</keyword>
<dbReference type="SMART" id="SM00342">
    <property type="entry name" value="HTH_ARAC"/>
    <property type="match status" value="1"/>
</dbReference>
<dbReference type="RefSeq" id="WP_004333320.1">
    <property type="nucleotide sequence ID" value="NZ_ACNN01000016.1"/>
</dbReference>
<keyword evidence="3" id="KW-0804">Transcription</keyword>
<evidence type="ECO:0000256" key="1">
    <source>
        <dbReference type="ARBA" id="ARBA00023015"/>
    </source>
</evidence>
<gene>
    <name evidence="5" type="ORF">POREN0001_0885</name>
</gene>
<feature type="domain" description="HTH araC/xylS-type" evidence="4">
    <location>
        <begin position="230"/>
        <end position="313"/>
    </location>
</feature>
<dbReference type="GO" id="GO:0003700">
    <property type="term" value="F:DNA-binding transcription factor activity"/>
    <property type="evidence" value="ECO:0007669"/>
    <property type="project" value="InterPro"/>
</dbReference>
<dbReference type="STRING" id="553175.POREN0001_0885"/>
<keyword evidence="1" id="KW-0805">Transcription regulation</keyword>
<reference evidence="5 6" key="1">
    <citation type="submission" date="2009-04" db="EMBL/GenBank/DDBJ databases">
        <authorList>
            <person name="Sebastian Y."/>
            <person name="Madupu R."/>
            <person name="Durkin A.S."/>
            <person name="Torralba M."/>
            <person name="Methe B."/>
            <person name="Sutton G.G."/>
            <person name="Strausberg R.L."/>
            <person name="Nelson K.E."/>
        </authorList>
    </citation>
    <scope>NUCLEOTIDE SEQUENCE [LARGE SCALE GENOMIC DNA]</scope>
    <source>
        <strain evidence="6">ATCC 35406 / BCRC 14492 / JCM 8526 / NCTC 13058 / HG 370</strain>
    </source>
</reference>
<keyword evidence="2" id="KW-0238">DNA-binding</keyword>
<dbReference type="GeneID" id="93364732"/>